<dbReference type="Gene3D" id="2.60.120.700">
    <property type="entry name" value="Peptidase G1"/>
    <property type="match status" value="1"/>
</dbReference>
<keyword evidence="1" id="KW-0732">Signal</keyword>
<dbReference type="PANTHER" id="PTHR37536:SF1">
    <property type="entry name" value="ASPERGILLOPEPSIN, PUTAITVE (AFU_ORTHOLOGUE AFUA_7G01200)"/>
    <property type="match status" value="1"/>
</dbReference>
<evidence type="ECO:0000256" key="1">
    <source>
        <dbReference type="SAM" id="SignalP"/>
    </source>
</evidence>
<gene>
    <name evidence="2" type="ORF">C8A05DRAFT_39344</name>
</gene>
<feature type="non-terminal residue" evidence="2">
    <location>
        <position position="178"/>
    </location>
</feature>
<dbReference type="InterPro" id="IPR013320">
    <property type="entry name" value="ConA-like_dom_sf"/>
</dbReference>
<keyword evidence="3" id="KW-1185">Reference proteome</keyword>
<dbReference type="Pfam" id="PF01828">
    <property type="entry name" value="Peptidase_A4"/>
    <property type="match status" value="1"/>
</dbReference>
<dbReference type="PANTHER" id="PTHR37536">
    <property type="entry name" value="PUTATIVE (AFU_ORTHOLOGUE AFUA_3G02970)-RELATED"/>
    <property type="match status" value="1"/>
</dbReference>
<protein>
    <submittedName>
        <fullName evidence="2">Uncharacterized protein</fullName>
    </submittedName>
</protein>
<evidence type="ECO:0000313" key="2">
    <source>
        <dbReference type="EMBL" id="KAK3897111.1"/>
    </source>
</evidence>
<dbReference type="EMBL" id="MU856270">
    <property type="protein sequence ID" value="KAK3897111.1"/>
    <property type="molecule type" value="Genomic_DNA"/>
</dbReference>
<dbReference type="Proteomes" id="UP001303889">
    <property type="component" value="Unassembled WGS sequence"/>
</dbReference>
<reference evidence="2" key="1">
    <citation type="journal article" date="2023" name="Mol. Phylogenet. Evol.">
        <title>Genome-scale phylogeny and comparative genomics of the fungal order Sordariales.</title>
        <authorList>
            <person name="Hensen N."/>
            <person name="Bonometti L."/>
            <person name="Westerberg I."/>
            <person name="Brannstrom I.O."/>
            <person name="Guillou S."/>
            <person name="Cros-Aarteil S."/>
            <person name="Calhoun S."/>
            <person name="Haridas S."/>
            <person name="Kuo A."/>
            <person name="Mondo S."/>
            <person name="Pangilinan J."/>
            <person name="Riley R."/>
            <person name="LaButti K."/>
            <person name="Andreopoulos B."/>
            <person name="Lipzen A."/>
            <person name="Chen C."/>
            <person name="Yan M."/>
            <person name="Daum C."/>
            <person name="Ng V."/>
            <person name="Clum A."/>
            <person name="Steindorff A."/>
            <person name="Ohm R.A."/>
            <person name="Martin F."/>
            <person name="Silar P."/>
            <person name="Natvig D.O."/>
            <person name="Lalanne C."/>
            <person name="Gautier V."/>
            <person name="Ament-Velasquez S.L."/>
            <person name="Kruys A."/>
            <person name="Hutchinson M.I."/>
            <person name="Powell A.J."/>
            <person name="Barry K."/>
            <person name="Miller A.N."/>
            <person name="Grigoriev I.V."/>
            <person name="Debuchy R."/>
            <person name="Gladieux P."/>
            <person name="Hiltunen Thoren M."/>
            <person name="Johannesson H."/>
        </authorList>
    </citation>
    <scope>NUCLEOTIDE SEQUENCE</scope>
    <source>
        <strain evidence="2">CBS 103.79</strain>
    </source>
</reference>
<feature type="chain" id="PRO_5042943999" evidence="1">
    <location>
        <begin position="17"/>
        <end position="178"/>
    </location>
</feature>
<accession>A0AAN6RP76</accession>
<proteinExistence type="predicted"/>
<sequence>MKPTTPLLTLLTTTTALTLPRAPSTQHRLLHTLPISSPQTHSLASTSQNSAAFTESTRGGALLPLSSPLTILHATLRLPSARPPTTGPTSNNPVGVYAASFWLGIDTPLSSSPSPSPRGCTALVRAGVDIFWDGTLGGAQTPFAWVQYSDGGSTGGPNGERGFEGGFDIAEGDLVRFT</sequence>
<dbReference type="GO" id="GO:0006508">
    <property type="term" value="P:proteolysis"/>
    <property type="evidence" value="ECO:0007669"/>
    <property type="project" value="InterPro"/>
</dbReference>
<comment type="caution">
    <text evidence="2">The sequence shown here is derived from an EMBL/GenBank/DDBJ whole genome shotgun (WGS) entry which is preliminary data.</text>
</comment>
<dbReference type="InterPro" id="IPR038656">
    <property type="entry name" value="Peptidase_G1_sf"/>
</dbReference>
<dbReference type="InterPro" id="IPR000250">
    <property type="entry name" value="Peptidase_G1"/>
</dbReference>
<dbReference type="SUPFAM" id="SSF49899">
    <property type="entry name" value="Concanavalin A-like lectins/glucanases"/>
    <property type="match status" value="1"/>
</dbReference>
<feature type="signal peptide" evidence="1">
    <location>
        <begin position="1"/>
        <end position="16"/>
    </location>
</feature>
<reference evidence="2" key="2">
    <citation type="submission" date="2023-05" db="EMBL/GenBank/DDBJ databases">
        <authorList>
            <consortium name="Lawrence Berkeley National Laboratory"/>
            <person name="Steindorff A."/>
            <person name="Hensen N."/>
            <person name="Bonometti L."/>
            <person name="Westerberg I."/>
            <person name="Brannstrom I.O."/>
            <person name="Guillou S."/>
            <person name="Cros-Aarteil S."/>
            <person name="Calhoun S."/>
            <person name="Haridas S."/>
            <person name="Kuo A."/>
            <person name="Mondo S."/>
            <person name="Pangilinan J."/>
            <person name="Riley R."/>
            <person name="Labutti K."/>
            <person name="Andreopoulos B."/>
            <person name="Lipzen A."/>
            <person name="Chen C."/>
            <person name="Yanf M."/>
            <person name="Daum C."/>
            <person name="Ng V."/>
            <person name="Clum A."/>
            <person name="Ohm R."/>
            <person name="Martin F."/>
            <person name="Silar P."/>
            <person name="Natvig D."/>
            <person name="Lalanne C."/>
            <person name="Gautier V."/>
            <person name="Ament-Velasquez S.L."/>
            <person name="Kruys A."/>
            <person name="Hutchinson M.I."/>
            <person name="Powell A.J."/>
            <person name="Barry K."/>
            <person name="Miller A.N."/>
            <person name="Grigoriev I.V."/>
            <person name="Debuchy R."/>
            <person name="Gladieux P."/>
            <person name="Thoren M.H."/>
            <person name="Johannesson H."/>
        </authorList>
    </citation>
    <scope>NUCLEOTIDE SEQUENCE</scope>
    <source>
        <strain evidence="2">CBS 103.79</strain>
    </source>
</reference>
<dbReference type="GO" id="GO:0070007">
    <property type="term" value="F:glutamic-type endopeptidase activity"/>
    <property type="evidence" value="ECO:0007669"/>
    <property type="project" value="InterPro"/>
</dbReference>
<evidence type="ECO:0000313" key="3">
    <source>
        <dbReference type="Proteomes" id="UP001303889"/>
    </source>
</evidence>
<name>A0AAN6RP76_9PEZI</name>
<organism evidence="2 3">
    <name type="scientific">Staphylotrichum tortipilum</name>
    <dbReference type="NCBI Taxonomy" id="2831512"/>
    <lineage>
        <taxon>Eukaryota</taxon>
        <taxon>Fungi</taxon>
        <taxon>Dikarya</taxon>
        <taxon>Ascomycota</taxon>
        <taxon>Pezizomycotina</taxon>
        <taxon>Sordariomycetes</taxon>
        <taxon>Sordariomycetidae</taxon>
        <taxon>Sordariales</taxon>
        <taxon>Chaetomiaceae</taxon>
        <taxon>Staphylotrichum</taxon>
    </lineage>
</organism>
<dbReference type="AlphaFoldDB" id="A0AAN6RP76"/>